<sequence>MKLQIWRWDSWDVIGIWAKIHNRLSKSVWQRITRHSYSGSPIHSVICLLEWFIAFLHCPSTTSSSVTLGDRILHRGIIWQLTDCSFISPTEFFPSELYTLEH</sequence>
<keyword evidence="2" id="KW-1185">Reference proteome</keyword>
<dbReference type="Proteomes" id="UP000824120">
    <property type="component" value="Chromosome 8"/>
</dbReference>
<comment type="caution">
    <text evidence="1">The sequence shown here is derived from an EMBL/GenBank/DDBJ whole genome shotgun (WGS) entry which is preliminary data.</text>
</comment>
<proteinExistence type="predicted"/>
<protein>
    <submittedName>
        <fullName evidence="1">Uncharacterized protein</fullName>
    </submittedName>
</protein>
<evidence type="ECO:0000313" key="2">
    <source>
        <dbReference type="Proteomes" id="UP000824120"/>
    </source>
</evidence>
<dbReference type="EMBL" id="JACXVP010000008">
    <property type="protein sequence ID" value="KAG5590171.1"/>
    <property type="molecule type" value="Genomic_DNA"/>
</dbReference>
<organism evidence="1 2">
    <name type="scientific">Solanum commersonii</name>
    <name type="common">Commerson's wild potato</name>
    <name type="synonym">Commerson's nightshade</name>
    <dbReference type="NCBI Taxonomy" id="4109"/>
    <lineage>
        <taxon>Eukaryota</taxon>
        <taxon>Viridiplantae</taxon>
        <taxon>Streptophyta</taxon>
        <taxon>Embryophyta</taxon>
        <taxon>Tracheophyta</taxon>
        <taxon>Spermatophyta</taxon>
        <taxon>Magnoliopsida</taxon>
        <taxon>eudicotyledons</taxon>
        <taxon>Gunneridae</taxon>
        <taxon>Pentapetalae</taxon>
        <taxon>asterids</taxon>
        <taxon>lamiids</taxon>
        <taxon>Solanales</taxon>
        <taxon>Solanaceae</taxon>
        <taxon>Solanoideae</taxon>
        <taxon>Solaneae</taxon>
        <taxon>Solanum</taxon>
    </lineage>
</organism>
<accession>A0A9J5XPI7</accession>
<evidence type="ECO:0000313" key="1">
    <source>
        <dbReference type="EMBL" id="KAG5590171.1"/>
    </source>
</evidence>
<reference evidence="1 2" key="1">
    <citation type="submission" date="2020-09" db="EMBL/GenBank/DDBJ databases">
        <title>De no assembly of potato wild relative species, Solanum commersonii.</title>
        <authorList>
            <person name="Cho K."/>
        </authorList>
    </citation>
    <scope>NUCLEOTIDE SEQUENCE [LARGE SCALE GENOMIC DNA]</scope>
    <source>
        <strain evidence="1">LZ3.2</strain>
        <tissue evidence="1">Leaf</tissue>
    </source>
</reference>
<dbReference type="AlphaFoldDB" id="A0A9J5XPI7"/>
<name>A0A9J5XPI7_SOLCO</name>
<gene>
    <name evidence="1" type="ORF">H5410_040685</name>
</gene>